<evidence type="ECO:0000313" key="2">
    <source>
        <dbReference type="Proteomes" id="UP000215914"/>
    </source>
</evidence>
<evidence type="ECO:0000313" key="1">
    <source>
        <dbReference type="EMBL" id="OTF97881.1"/>
    </source>
</evidence>
<protein>
    <submittedName>
        <fullName evidence="1">Uncharacterized protein</fullName>
    </submittedName>
</protein>
<sequence>MNCIQCQSTLLRRRMRPRGLSRPPLYIEEDLMSSYGVLTRRKATIVRLETLIWLQLSGTHG</sequence>
<organism evidence="1 2">
    <name type="scientific">Helianthus annuus</name>
    <name type="common">Common sunflower</name>
    <dbReference type="NCBI Taxonomy" id="4232"/>
    <lineage>
        <taxon>Eukaryota</taxon>
        <taxon>Viridiplantae</taxon>
        <taxon>Streptophyta</taxon>
        <taxon>Embryophyta</taxon>
        <taxon>Tracheophyta</taxon>
        <taxon>Spermatophyta</taxon>
        <taxon>Magnoliopsida</taxon>
        <taxon>eudicotyledons</taxon>
        <taxon>Gunneridae</taxon>
        <taxon>Pentapetalae</taxon>
        <taxon>asterids</taxon>
        <taxon>campanulids</taxon>
        <taxon>Asterales</taxon>
        <taxon>Asteraceae</taxon>
        <taxon>Asteroideae</taxon>
        <taxon>Heliantheae alliance</taxon>
        <taxon>Heliantheae</taxon>
        <taxon>Helianthus</taxon>
    </lineage>
</organism>
<keyword evidence="2" id="KW-1185">Reference proteome</keyword>
<name>A0A251SH32_HELAN</name>
<dbReference type="AlphaFoldDB" id="A0A251SH32"/>
<dbReference type="InParanoid" id="A0A251SH32"/>
<reference evidence="2" key="1">
    <citation type="journal article" date="2017" name="Nature">
        <title>The sunflower genome provides insights into oil metabolism, flowering and Asterid evolution.</title>
        <authorList>
            <person name="Badouin H."/>
            <person name="Gouzy J."/>
            <person name="Grassa C.J."/>
            <person name="Murat F."/>
            <person name="Staton S.E."/>
            <person name="Cottret L."/>
            <person name="Lelandais-Briere C."/>
            <person name="Owens G.L."/>
            <person name="Carrere S."/>
            <person name="Mayjonade B."/>
            <person name="Legrand L."/>
            <person name="Gill N."/>
            <person name="Kane N.C."/>
            <person name="Bowers J.E."/>
            <person name="Hubner S."/>
            <person name="Bellec A."/>
            <person name="Berard A."/>
            <person name="Berges H."/>
            <person name="Blanchet N."/>
            <person name="Boniface M.C."/>
            <person name="Brunel D."/>
            <person name="Catrice O."/>
            <person name="Chaidir N."/>
            <person name="Claudel C."/>
            <person name="Donnadieu C."/>
            <person name="Faraut T."/>
            <person name="Fievet G."/>
            <person name="Helmstetter N."/>
            <person name="King M."/>
            <person name="Knapp S.J."/>
            <person name="Lai Z."/>
            <person name="Le Paslier M.C."/>
            <person name="Lippi Y."/>
            <person name="Lorenzon L."/>
            <person name="Mandel J.R."/>
            <person name="Marage G."/>
            <person name="Marchand G."/>
            <person name="Marquand E."/>
            <person name="Bret-Mestries E."/>
            <person name="Morien E."/>
            <person name="Nambeesan S."/>
            <person name="Nguyen T."/>
            <person name="Pegot-Espagnet P."/>
            <person name="Pouilly N."/>
            <person name="Raftis F."/>
            <person name="Sallet E."/>
            <person name="Schiex T."/>
            <person name="Thomas J."/>
            <person name="Vandecasteele C."/>
            <person name="Vares D."/>
            <person name="Vear F."/>
            <person name="Vautrin S."/>
            <person name="Crespi M."/>
            <person name="Mangin B."/>
            <person name="Burke J.M."/>
            <person name="Salse J."/>
            <person name="Munos S."/>
            <person name="Vincourt P."/>
            <person name="Rieseberg L.H."/>
            <person name="Langlade N.B."/>
        </authorList>
    </citation>
    <scope>NUCLEOTIDE SEQUENCE [LARGE SCALE GENOMIC DNA]</scope>
    <source>
        <strain evidence="2">cv. SF193</strain>
    </source>
</reference>
<gene>
    <name evidence="1" type="ORF">HannXRQ_Chr14g0439541</name>
</gene>
<proteinExistence type="predicted"/>
<dbReference type="EMBL" id="CM007903">
    <property type="protein sequence ID" value="OTF97881.1"/>
    <property type="molecule type" value="Genomic_DNA"/>
</dbReference>
<accession>A0A251SH32</accession>
<dbReference type="Proteomes" id="UP000215914">
    <property type="component" value="Chromosome 14"/>
</dbReference>